<protein>
    <submittedName>
        <fullName evidence="2">Uncharacterized protein</fullName>
    </submittedName>
</protein>
<evidence type="ECO:0000313" key="2">
    <source>
        <dbReference type="EMBL" id="KAG0700096.1"/>
    </source>
</evidence>
<dbReference type="Proteomes" id="UP000770661">
    <property type="component" value="Unassembled WGS sequence"/>
</dbReference>
<feature type="region of interest" description="Disordered" evidence="1">
    <location>
        <begin position="139"/>
        <end position="201"/>
    </location>
</feature>
<dbReference type="EMBL" id="JACEEZ010025520">
    <property type="protein sequence ID" value="KAG0700096.1"/>
    <property type="molecule type" value="Genomic_DNA"/>
</dbReference>
<keyword evidence="3" id="KW-1185">Reference proteome</keyword>
<feature type="compositionally biased region" description="Basic and acidic residues" evidence="1">
    <location>
        <begin position="31"/>
        <end position="47"/>
    </location>
</feature>
<name>A0A8J8WN54_CHIOP</name>
<organism evidence="2 3">
    <name type="scientific">Chionoecetes opilio</name>
    <name type="common">Atlantic snow crab</name>
    <name type="synonym">Cancer opilio</name>
    <dbReference type="NCBI Taxonomy" id="41210"/>
    <lineage>
        <taxon>Eukaryota</taxon>
        <taxon>Metazoa</taxon>
        <taxon>Ecdysozoa</taxon>
        <taxon>Arthropoda</taxon>
        <taxon>Crustacea</taxon>
        <taxon>Multicrustacea</taxon>
        <taxon>Malacostraca</taxon>
        <taxon>Eumalacostraca</taxon>
        <taxon>Eucarida</taxon>
        <taxon>Decapoda</taxon>
        <taxon>Pleocyemata</taxon>
        <taxon>Brachyura</taxon>
        <taxon>Eubrachyura</taxon>
        <taxon>Majoidea</taxon>
        <taxon>Majidae</taxon>
        <taxon>Chionoecetes</taxon>
    </lineage>
</organism>
<evidence type="ECO:0000256" key="1">
    <source>
        <dbReference type="SAM" id="MobiDB-lite"/>
    </source>
</evidence>
<reference evidence="2" key="1">
    <citation type="submission" date="2020-07" db="EMBL/GenBank/DDBJ databases">
        <title>The High-quality genome of the commercially important snow crab, Chionoecetes opilio.</title>
        <authorList>
            <person name="Jeong J.-H."/>
            <person name="Ryu S."/>
        </authorList>
    </citation>
    <scope>NUCLEOTIDE SEQUENCE</scope>
    <source>
        <strain evidence="2">MADBK_172401_WGS</strain>
        <tissue evidence="2">Digestive gland</tissue>
    </source>
</reference>
<feature type="compositionally biased region" description="Basic and acidic residues" evidence="1">
    <location>
        <begin position="139"/>
        <end position="151"/>
    </location>
</feature>
<gene>
    <name evidence="2" type="ORF">GWK47_025693</name>
</gene>
<comment type="caution">
    <text evidence="2">The sequence shown here is derived from an EMBL/GenBank/DDBJ whole genome shotgun (WGS) entry which is preliminary data.</text>
</comment>
<feature type="compositionally biased region" description="Polar residues" evidence="1">
    <location>
        <begin position="1"/>
        <end position="21"/>
    </location>
</feature>
<proteinExistence type="predicted"/>
<feature type="region of interest" description="Disordered" evidence="1">
    <location>
        <begin position="1"/>
        <end position="47"/>
    </location>
</feature>
<accession>A0A8J8WN54</accession>
<evidence type="ECO:0000313" key="3">
    <source>
        <dbReference type="Proteomes" id="UP000770661"/>
    </source>
</evidence>
<sequence length="201" mass="22226">MDLPTETQLNLARCPSSSSQGPPKRTPTRSPLKETPARHCATHEKNHSSRGYRLHLFEKTKHSLAARISTLKPLVEGVDVYGPHDPALHLEAKTLTIYGNALATRHYTPYSSLFRCPENPLNPCRFIRLTCVRADPFKFENPKKENGRRDTVVQNGHYPSHQKAWGQRTSASGEDTPGLKSEALGGSALPSPSPCRGLHTS</sequence>
<dbReference type="AlphaFoldDB" id="A0A8J8WN54"/>